<sequence length="38" mass="4303">MEADVREDIGDGFARVFGDWTPPLVSRALYYLKAEASR</sequence>
<reference evidence="1 2" key="1">
    <citation type="submission" date="2009-05" db="EMBL/GenBank/DDBJ databases">
        <authorList>
            <person name="Setubal J.C."/>
            <person name="Boyle S."/>
            <person name="Crasta O.R."/>
            <person name="Gillespie J.J."/>
            <person name="Kenyon R.W."/>
            <person name="Lu J."/>
            <person name="Mane S."/>
            <person name="Nagrani S."/>
            <person name="Shallom J.M."/>
            <person name="Shallom S."/>
            <person name="Shukla M."/>
            <person name="Snyder E.E."/>
            <person name="Sobral B.W."/>
            <person name="Wattam A.R."/>
            <person name="Will R."/>
            <person name="Williams K."/>
            <person name="Yoo H."/>
            <person name="Munk C."/>
            <person name="Tapia R."/>
            <person name="Green L."/>
            <person name="Rogers Y."/>
            <person name="Detter J.C."/>
            <person name="Bruce D."/>
            <person name="Brettin T.S."/>
            <person name="Tsolis R."/>
        </authorList>
    </citation>
    <scope>NUCLEOTIDE SEQUENCE [LARGE SCALE GENOMIC DNA]</scope>
    <source>
        <strain evidence="1 2">LMG 3301</strain>
    </source>
</reference>
<dbReference type="HOGENOM" id="CLU_3330891_0_0_5"/>
<dbReference type="AlphaFoldDB" id="C4WNU7"/>
<organism evidence="1 2">
    <name type="scientific">Brucella intermedia LMG 3301</name>
    <dbReference type="NCBI Taxonomy" id="641118"/>
    <lineage>
        <taxon>Bacteria</taxon>
        <taxon>Pseudomonadati</taxon>
        <taxon>Pseudomonadota</taxon>
        <taxon>Alphaproteobacteria</taxon>
        <taxon>Hyphomicrobiales</taxon>
        <taxon>Brucellaceae</taxon>
        <taxon>Brucella/Ochrobactrum group</taxon>
        <taxon>Brucella</taxon>
    </lineage>
</organism>
<dbReference type="Proteomes" id="UP000004386">
    <property type="component" value="Unassembled WGS sequence"/>
</dbReference>
<accession>C4WNU7</accession>
<name>C4WNU7_9HYPH</name>
<gene>
    <name evidence="1" type="ORF">OINT_2001225</name>
</gene>
<comment type="caution">
    <text evidence="1">The sequence shown here is derived from an EMBL/GenBank/DDBJ whole genome shotgun (WGS) entry which is preliminary data.</text>
</comment>
<proteinExistence type="predicted"/>
<evidence type="ECO:0000313" key="2">
    <source>
        <dbReference type="Proteomes" id="UP000004386"/>
    </source>
</evidence>
<evidence type="ECO:0000313" key="1">
    <source>
        <dbReference type="EMBL" id="EEQ94024.1"/>
    </source>
</evidence>
<dbReference type="EMBL" id="ACQA01000002">
    <property type="protein sequence ID" value="EEQ94024.1"/>
    <property type="molecule type" value="Genomic_DNA"/>
</dbReference>
<protein>
    <submittedName>
        <fullName evidence="1">Uncharacterized protein</fullName>
    </submittedName>
</protein>